<dbReference type="Pfam" id="PF12631">
    <property type="entry name" value="MnmE_helical"/>
    <property type="match status" value="1"/>
</dbReference>
<name>A0A538S9S9_UNCEI</name>
<keyword evidence="6" id="KW-0460">Magnesium</keyword>
<feature type="binding site" evidence="6">
    <location>
        <position position="478"/>
    </location>
    <ligand>
        <name>(6S)-5-formyl-5,6,7,8-tetrahydrofolate</name>
        <dbReference type="ChEBI" id="CHEBI:57457"/>
    </ligand>
</feature>
<feature type="binding site" evidence="6">
    <location>
        <position position="229"/>
    </location>
    <ligand>
        <name>K(+)</name>
        <dbReference type="ChEBI" id="CHEBI:29103"/>
    </ligand>
</feature>
<comment type="subunit">
    <text evidence="6">Homodimer. Heterotetramer of two MnmE and two MnmG subunits.</text>
</comment>
<dbReference type="Pfam" id="PF10396">
    <property type="entry name" value="TrmE_N"/>
    <property type="match status" value="1"/>
</dbReference>
<dbReference type="InterPro" id="IPR004520">
    <property type="entry name" value="GTPase_MnmE"/>
</dbReference>
<feature type="binding site" evidence="6">
    <location>
        <position position="123"/>
    </location>
    <ligand>
        <name>(6S)-5-formyl-5,6,7,8-tetrahydrofolate</name>
        <dbReference type="ChEBI" id="CHEBI:57457"/>
    </ligand>
</feature>
<dbReference type="PANTHER" id="PTHR42714">
    <property type="entry name" value="TRNA MODIFICATION GTPASE GTPBP3"/>
    <property type="match status" value="1"/>
</dbReference>
<dbReference type="AlphaFoldDB" id="A0A538S9S9"/>
<feature type="binding site" evidence="6">
    <location>
        <position position="22"/>
    </location>
    <ligand>
        <name>(6S)-5-formyl-5,6,7,8-tetrahydrofolate</name>
        <dbReference type="ChEBI" id="CHEBI:57457"/>
    </ligand>
</feature>
<feature type="domain" description="MnmE helical" evidence="10">
    <location>
        <begin position="126"/>
        <end position="475"/>
    </location>
</feature>
<dbReference type="NCBIfam" id="TIGR00231">
    <property type="entry name" value="small_GTP"/>
    <property type="match status" value="1"/>
</dbReference>
<dbReference type="GO" id="GO:0030488">
    <property type="term" value="P:tRNA methylation"/>
    <property type="evidence" value="ECO:0007669"/>
    <property type="project" value="TreeGrafter"/>
</dbReference>
<sequence length="478" mass="50922">MENETIVAQATAPGESAIAVVRVSGPRALDLASRRFRGTRSPRDSGSHRILFGTFLASDDSPLDTVLISVFRAPHSYTGEDVVEISSHGGAVIPVAILASLVEAGARPARPGEFTERAYRNGKIDLAQAEAVAALVKSRSDRAARAAHSALGGALSRRVTELDRQLVELLAEVEARIDFPNDVEEALDCAVLADRCAEVAGPVREWVAALPASRRREQGVRVAFVGRPNVGKSSLLNALVGFERAIVSEVPGTTRDTVEESIWLDGVECRLCDAAGVRQPEERVERLGLDRTRDAVRRADLAILVLDRSDPREEEDRAALAMIGDRPVVVAWNKADLVEASGSAGNGGGVATRPAAAEIAVLPALEVPRTQLLGEVATVAVRSGGAEALREALRASLRRLSGSAPGEELPTTSLRQESLLSEILEELDRAERSLRADAPYDLVAVDLTEARRALGEIVGRGVDQDVVGAIFSQFCIGK</sequence>
<dbReference type="GO" id="GO:0002098">
    <property type="term" value="P:tRNA wobble uridine modification"/>
    <property type="evidence" value="ECO:0007669"/>
    <property type="project" value="TreeGrafter"/>
</dbReference>
<evidence type="ECO:0000313" key="11">
    <source>
        <dbReference type="EMBL" id="TMQ48086.1"/>
    </source>
</evidence>
<dbReference type="GO" id="GO:0005525">
    <property type="term" value="F:GTP binding"/>
    <property type="evidence" value="ECO:0007669"/>
    <property type="project" value="UniProtKB-UniRule"/>
</dbReference>
<feature type="binding site" evidence="6">
    <location>
        <begin position="248"/>
        <end position="254"/>
    </location>
    <ligand>
        <name>GTP</name>
        <dbReference type="ChEBI" id="CHEBI:37565"/>
    </ligand>
</feature>
<dbReference type="GO" id="GO:0046872">
    <property type="term" value="F:metal ion binding"/>
    <property type="evidence" value="ECO:0007669"/>
    <property type="project" value="UniProtKB-KW"/>
</dbReference>
<keyword evidence="4 6" id="KW-0630">Potassium</keyword>
<dbReference type="InterPro" id="IPR025867">
    <property type="entry name" value="MnmE_helical"/>
</dbReference>
<feature type="binding site" evidence="6">
    <location>
        <position position="248"/>
    </location>
    <ligand>
        <name>K(+)</name>
        <dbReference type="ChEBI" id="CHEBI:29103"/>
    </ligand>
</feature>
<evidence type="ECO:0000256" key="5">
    <source>
        <dbReference type="ARBA" id="ARBA00023134"/>
    </source>
</evidence>
<dbReference type="InterPro" id="IPR027417">
    <property type="entry name" value="P-loop_NTPase"/>
</dbReference>
<evidence type="ECO:0000259" key="8">
    <source>
        <dbReference type="Pfam" id="PF01926"/>
    </source>
</evidence>
<comment type="function">
    <text evidence="6">Exhibits a very high intrinsic GTPase hydrolysis rate. Involved in the addition of a carboxymethylaminomethyl (cmnm) group at the wobble position (U34) of certain tRNAs, forming tRNA-cmnm(5)s(2)U34.</text>
</comment>
<keyword evidence="6" id="KW-0963">Cytoplasm</keyword>
<dbReference type="InterPro" id="IPR031168">
    <property type="entry name" value="G_TrmE"/>
</dbReference>
<evidence type="ECO:0000256" key="2">
    <source>
        <dbReference type="ARBA" id="ARBA00022694"/>
    </source>
</evidence>
<feature type="binding site" evidence="6">
    <location>
        <position position="233"/>
    </location>
    <ligand>
        <name>Mg(2+)</name>
        <dbReference type="ChEBI" id="CHEBI:18420"/>
    </ligand>
</feature>
<dbReference type="InterPro" id="IPR006073">
    <property type="entry name" value="GTP-bd"/>
</dbReference>
<evidence type="ECO:0000256" key="3">
    <source>
        <dbReference type="ARBA" id="ARBA00022741"/>
    </source>
</evidence>
<dbReference type="PANTHER" id="PTHR42714:SF2">
    <property type="entry name" value="TRNA MODIFICATION GTPASE GTPBP3, MITOCHONDRIAL"/>
    <property type="match status" value="1"/>
</dbReference>
<reference evidence="11 12" key="1">
    <citation type="journal article" date="2019" name="Nat. Microbiol.">
        <title>Mediterranean grassland soil C-N compound turnover is dependent on rainfall and depth, and is mediated by genomically divergent microorganisms.</title>
        <authorList>
            <person name="Diamond S."/>
            <person name="Andeer P.F."/>
            <person name="Li Z."/>
            <person name="Crits-Christoph A."/>
            <person name="Burstein D."/>
            <person name="Anantharaman K."/>
            <person name="Lane K.R."/>
            <person name="Thomas B.C."/>
            <person name="Pan C."/>
            <person name="Northen T.R."/>
            <person name="Banfield J.F."/>
        </authorList>
    </citation>
    <scope>NUCLEOTIDE SEQUENCE [LARGE SCALE GENOMIC DNA]</scope>
    <source>
        <strain evidence="11">WS_1</strain>
    </source>
</reference>
<proteinExistence type="inferred from homology"/>
<dbReference type="CDD" id="cd04164">
    <property type="entry name" value="trmE"/>
    <property type="match status" value="1"/>
</dbReference>
<evidence type="ECO:0000259" key="9">
    <source>
        <dbReference type="Pfam" id="PF10396"/>
    </source>
</evidence>
<dbReference type="EC" id="3.6.-.-" evidence="6"/>
<evidence type="ECO:0000256" key="1">
    <source>
        <dbReference type="ARBA" id="ARBA00011043"/>
    </source>
</evidence>
<evidence type="ECO:0000259" key="10">
    <source>
        <dbReference type="Pfam" id="PF12631"/>
    </source>
</evidence>
<feature type="domain" description="GTP-binding protein TrmE N-terminal" evidence="9">
    <location>
        <begin position="5"/>
        <end position="123"/>
    </location>
</feature>
<evidence type="ECO:0000256" key="6">
    <source>
        <dbReference type="HAMAP-Rule" id="MF_00379"/>
    </source>
</evidence>
<accession>A0A538S9S9</accession>
<feature type="binding site" evidence="6">
    <location>
        <begin position="333"/>
        <end position="336"/>
    </location>
    <ligand>
        <name>GTP</name>
        <dbReference type="ChEBI" id="CHEBI:37565"/>
    </ligand>
</feature>
<dbReference type="GO" id="GO:0003924">
    <property type="term" value="F:GTPase activity"/>
    <property type="evidence" value="ECO:0007669"/>
    <property type="project" value="UniProtKB-UniRule"/>
</dbReference>
<dbReference type="Gene3D" id="1.20.120.430">
    <property type="entry name" value="tRNA modification GTPase MnmE domain 2"/>
    <property type="match status" value="1"/>
</dbReference>
<dbReference type="HAMAP" id="MF_00379">
    <property type="entry name" value="GTPase_MnmE"/>
    <property type="match status" value="1"/>
</dbReference>
<evidence type="ECO:0000256" key="7">
    <source>
        <dbReference type="RuleBase" id="RU003313"/>
    </source>
</evidence>
<dbReference type="InterPro" id="IPR027266">
    <property type="entry name" value="TrmE/GcvT-like"/>
</dbReference>
<dbReference type="Gene3D" id="3.30.1360.120">
    <property type="entry name" value="Probable tRNA modification gtpase trme, domain 1"/>
    <property type="match status" value="1"/>
</dbReference>
<dbReference type="Proteomes" id="UP000316292">
    <property type="component" value="Unassembled WGS sequence"/>
</dbReference>
<keyword evidence="6" id="KW-0378">Hydrolase</keyword>
<feature type="binding site" evidence="6">
    <location>
        <position position="250"/>
    </location>
    <ligand>
        <name>K(+)</name>
        <dbReference type="ChEBI" id="CHEBI:29103"/>
    </ligand>
</feature>
<keyword evidence="3 6" id="KW-0547">Nucleotide-binding</keyword>
<dbReference type="NCBIfam" id="TIGR00450">
    <property type="entry name" value="mnmE_trmE_thdF"/>
    <property type="match status" value="1"/>
</dbReference>
<feature type="binding site" evidence="6">
    <location>
        <position position="254"/>
    </location>
    <ligand>
        <name>Mg(2+)</name>
        <dbReference type="ChEBI" id="CHEBI:18420"/>
    </ligand>
</feature>
<feature type="binding site" evidence="6">
    <location>
        <begin position="229"/>
        <end position="234"/>
    </location>
    <ligand>
        <name>GTP</name>
        <dbReference type="ChEBI" id="CHEBI:37565"/>
    </ligand>
</feature>
<feature type="binding site" evidence="6">
    <location>
        <position position="84"/>
    </location>
    <ligand>
        <name>(6S)-5-formyl-5,6,7,8-tetrahydrofolate</name>
        <dbReference type="ChEBI" id="CHEBI:57457"/>
    </ligand>
</feature>
<dbReference type="CDD" id="cd14858">
    <property type="entry name" value="TrmE_N"/>
    <property type="match status" value="1"/>
</dbReference>
<comment type="subcellular location">
    <subcellularLocation>
        <location evidence="6">Cytoplasm</location>
    </subcellularLocation>
</comment>
<evidence type="ECO:0000256" key="4">
    <source>
        <dbReference type="ARBA" id="ARBA00022958"/>
    </source>
</evidence>
<dbReference type="EMBL" id="VBOR01000088">
    <property type="protein sequence ID" value="TMQ48086.1"/>
    <property type="molecule type" value="Genomic_DNA"/>
</dbReference>
<keyword evidence="2 6" id="KW-0819">tRNA processing</keyword>
<organism evidence="11 12">
    <name type="scientific">Eiseniibacteriota bacterium</name>
    <dbReference type="NCBI Taxonomy" id="2212470"/>
    <lineage>
        <taxon>Bacteria</taxon>
        <taxon>Candidatus Eiseniibacteriota</taxon>
    </lineage>
</organism>
<dbReference type="Gene3D" id="3.40.50.300">
    <property type="entry name" value="P-loop containing nucleotide triphosphate hydrolases"/>
    <property type="match status" value="1"/>
</dbReference>
<protein>
    <recommendedName>
        <fullName evidence="6">tRNA modification GTPase MnmE</fullName>
        <ecNumber evidence="6">3.6.-.-</ecNumber>
    </recommendedName>
</protein>
<comment type="similarity">
    <text evidence="1 6 7">Belongs to the TRAFAC class TrmE-Era-EngA-EngB-Septin-like GTPase superfamily. TrmE GTPase family.</text>
</comment>
<feature type="binding site" evidence="6">
    <location>
        <position position="253"/>
    </location>
    <ligand>
        <name>K(+)</name>
        <dbReference type="ChEBI" id="CHEBI:29103"/>
    </ligand>
</feature>
<comment type="caution">
    <text evidence="11">The sequence shown here is derived from an EMBL/GenBank/DDBJ whole genome shotgun (WGS) entry which is preliminary data.</text>
</comment>
<dbReference type="InterPro" id="IPR005225">
    <property type="entry name" value="Small_GTP-bd"/>
</dbReference>
<dbReference type="InterPro" id="IPR027368">
    <property type="entry name" value="MnmE_dom2"/>
</dbReference>
<comment type="caution">
    <text evidence="6">Lacks conserved residue(s) required for the propagation of feature annotation.</text>
</comment>
<dbReference type="GO" id="GO:0005829">
    <property type="term" value="C:cytosol"/>
    <property type="evidence" value="ECO:0007669"/>
    <property type="project" value="TreeGrafter"/>
</dbReference>
<evidence type="ECO:0000313" key="12">
    <source>
        <dbReference type="Proteomes" id="UP000316292"/>
    </source>
</evidence>
<dbReference type="Pfam" id="PF01926">
    <property type="entry name" value="MMR_HSR1"/>
    <property type="match status" value="1"/>
</dbReference>
<keyword evidence="6" id="KW-0479">Metal-binding</keyword>
<dbReference type="SUPFAM" id="SSF52540">
    <property type="entry name" value="P-loop containing nucleoside triphosphate hydrolases"/>
    <property type="match status" value="1"/>
</dbReference>
<gene>
    <name evidence="6 11" type="primary">mnmE</name>
    <name evidence="6" type="synonym">trmE</name>
    <name evidence="11" type="ORF">E6K71_08055</name>
</gene>
<keyword evidence="5 6" id="KW-0342">GTP-binding</keyword>
<comment type="cofactor">
    <cofactor evidence="6">
        <name>K(+)</name>
        <dbReference type="ChEBI" id="CHEBI:29103"/>
    </cofactor>
    <text evidence="6">Binds 1 potassium ion per subunit.</text>
</comment>
<feature type="domain" description="G" evidence="8">
    <location>
        <begin position="221"/>
        <end position="334"/>
    </location>
</feature>
<dbReference type="InterPro" id="IPR018948">
    <property type="entry name" value="GTP-bd_TrmE_N"/>
</dbReference>